<accession>A0A163QUE2</accession>
<proteinExistence type="predicted"/>
<dbReference type="PATRIC" id="fig|43678.3.peg.2975"/>
<evidence type="ECO:0000313" key="1">
    <source>
        <dbReference type="EMBL" id="KZM34544.1"/>
    </source>
</evidence>
<evidence type="ECO:0000313" key="2">
    <source>
        <dbReference type="Proteomes" id="UP000076447"/>
    </source>
</evidence>
<sequence>MSELEEFFVHEVVLAPFVGSGGYGDVHGPLTDPIPCLVDERTQLVRDRTGAEVVSSSTVFAGPDAPDGPPGSLVTLPSGRVATVITQARRTSGGLGLPDHVEWALT</sequence>
<reference evidence="1 2" key="1">
    <citation type="submission" date="2016-01" db="EMBL/GenBank/DDBJ databases">
        <title>Genome sequence of Oerskovia enterophila VJag, an agar and cellulose degrading bacterium.</title>
        <authorList>
            <person name="Poehlein A."/>
            <person name="Jag V."/>
            <person name="Bengelsdorf F."/>
            <person name="Duerre P."/>
            <person name="Daniel R."/>
        </authorList>
    </citation>
    <scope>NUCLEOTIDE SEQUENCE [LARGE SCALE GENOMIC DNA]</scope>
    <source>
        <strain evidence="1 2">VJag</strain>
    </source>
</reference>
<protein>
    <submittedName>
        <fullName evidence="1">Uncharacterized protein</fullName>
    </submittedName>
</protein>
<dbReference type="AlphaFoldDB" id="A0A163QUE2"/>
<gene>
    <name evidence="1" type="ORF">OJAG_28430</name>
</gene>
<name>A0A163QUE2_9CELL</name>
<dbReference type="OrthoDB" id="4948876at2"/>
<dbReference type="STRING" id="43678.OJAG_28430"/>
<dbReference type="Proteomes" id="UP000076447">
    <property type="component" value="Unassembled WGS sequence"/>
</dbReference>
<dbReference type="RefSeq" id="WP_068709285.1">
    <property type="nucleotide sequence ID" value="NZ_LRIE01000079.1"/>
</dbReference>
<dbReference type="EMBL" id="LRIE01000079">
    <property type="protein sequence ID" value="KZM34544.1"/>
    <property type="molecule type" value="Genomic_DNA"/>
</dbReference>
<comment type="caution">
    <text evidence="1">The sequence shown here is derived from an EMBL/GenBank/DDBJ whole genome shotgun (WGS) entry which is preliminary data.</text>
</comment>
<organism evidence="1 2">
    <name type="scientific">Oerskovia enterophila</name>
    <dbReference type="NCBI Taxonomy" id="43678"/>
    <lineage>
        <taxon>Bacteria</taxon>
        <taxon>Bacillati</taxon>
        <taxon>Actinomycetota</taxon>
        <taxon>Actinomycetes</taxon>
        <taxon>Micrococcales</taxon>
        <taxon>Cellulomonadaceae</taxon>
        <taxon>Oerskovia</taxon>
    </lineage>
</organism>